<protein>
    <submittedName>
        <fullName evidence="1">Uncharacterized protein</fullName>
    </submittedName>
</protein>
<dbReference type="Proteomes" id="UP000196052">
    <property type="component" value="Unassembled WGS sequence"/>
</dbReference>
<dbReference type="AlphaFoldDB" id="A0A1C6WJL2"/>
<evidence type="ECO:0000313" key="1">
    <source>
        <dbReference type="EMBL" id="SCC10780.1"/>
    </source>
</evidence>
<gene>
    <name evidence="1" type="ORF">BC05F1_01551</name>
</gene>
<sequence>MNKYDSLMRDKGEEYEK</sequence>
<proteinExistence type="predicted"/>
<accession>A0A1C6WJL2</accession>
<dbReference type="EMBL" id="FMBE01000013">
    <property type="protein sequence ID" value="SCC10780.1"/>
    <property type="molecule type" value="Genomic_DNA"/>
</dbReference>
<name>A0A1C6WJL2_9BACI</name>
<organism evidence="1 2">
    <name type="scientific">Bacillus wiedmannii</name>
    <dbReference type="NCBI Taxonomy" id="1890302"/>
    <lineage>
        <taxon>Bacteria</taxon>
        <taxon>Bacillati</taxon>
        <taxon>Bacillota</taxon>
        <taxon>Bacilli</taxon>
        <taxon>Bacillales</taxon>
        <taxon>Bacillaceae</taxon>
        <taxon>Bacillus</taxon>
        <taxon>Bacillus cereus group</taxon>
    </lineage>
</organism>
<evidence type="ECO:0000313" key="2">
    <source>
        <dbReference type="Proteomes" id="UP000196052"/>
    </source>
</evidence>
<reference evidence="2" key="1">
    <citation type="submission" date="2016-08" db="EMBL/GenBank/DDBJ databases">
        <authorList>
            <person name="Loux V."/>
            <person name="Rue O."/>
        </authorList>
    </citation>
    <scope>NUCLEOTIDE SEQUENCE [LARGE SCALE GENOMIC DNA]</scope>
    <source>
        <strain evidence="2">INRA Bc05-F1</strain>
    </source>
</reference>